<keyword evidence="4 6" id="KW-0378">Hydrolase</keyword>
<organism evidence="9 10">
    <name type="scientific">Pragia fontium</name>
    <dbReference type="NCBI Taxonomy" id="82985"/>
    <lineage>
        <taxon>Bacteria</taxon>
        <taxon>Pseudomonadati</taxon>
        <taxon>Pseudomonadota</taxon>
        <taxon>Gammaproteobacteria</taxon>
        <taxon>Enterobacterales</taxon>
        <taxon>Budviciaceae</taxon>
        <taxon>Pragia</taxon>
    </lineage>
</organism>
<sequence length="385" mass="42654">MIKTPFFNALLLPLLSALITPVGYAADKSEIDNIVQPLIQKYSIPGMAIAISVDGEHQFYNYGVASKQTQKPITNTTLFEIGSLSKTFTATLASYAQNEGKLSFSDSASHYLPTLKNTSFDNVSLLNLATHTSGLPLFVPDEVTNNAQLMDYYQHWKPEHEVGSYRVYSNLGIGMLGMITANSYHQSFADAMETKMLSALEMKHTYIKVPSSQMADYAQGYNKQDQPVRVTPGPLDAESYGIKSSTVDLIHYLDANMQVAQVDEKWQQAINDTHIGYYKAGPFTQNLMWESYAYPPKLEELLSGNDAGMIMNGSKATAITPPQAAMSDAWYNKTGSTGGFSTYAVFVPSHKIAIIILANKWFPNDERIETAYKIMQVLDKPVVDK</sequence>
<evidence type="ECO:0000256" key="3">
    <source>
        <dbReference type="ARBA" id="ARBA00012865"/>
    </source>
</evidence>
<dbReference type="Proteomes" id="UP001059610">
    <property type="component" value="Unassembled WGS sequence"/>
</dbReference>
<dbReference type="PROSITE" id="PS00336">
    <property type="entry name" value="BETA_LACTAMASE_C"/>
    <property type="match status" value="1"/>
</dbReference>
<keyword evidence="10" id="KW-1185">Reference proteome</keyword>
<evidence type="ECO:0000256" key="7">
    <source>
        <dbReference type="SAM" id="SignalP"/>
    </source>
</evidence>
<feature type="domain" description="Beta-lactamase-related" evidence="8">
    <location>
        <begin position="31"/>
        <end position="377"/>
    </location>
</feature>
<dbReference type="EMBL" id="BRLJ01000006">
    <property type="protein sequence ID" value="GKX63629.1"/>
    <property type="molecule type" value="Genomic_DNA"/>
</dbReference>
<name>A0ABQ5LJR1_9GAMM</name>
<evidence type="ECO:0000256" key="6">
    <source>
        <dbReference type="RuleBase" id="RU361140"/>
    </source>
</evidence>
<comment type="caution">
    <text evidence="9">The sequence shown here is derived from an EMBL/GenBank/DDBJ whole genome shotgun (WGS) entry which is preliminary data.</text>
</comment>
<protein>
    <recommendedName>
        <fullName evidence="3 6">Beta-lactamase</fullName>
        <ecNumber evidence="3 6">3.5.2.6</ecNumber>
    </recommendedName>
</protein>
<dbReference type="NCBIfam" id="NF033085">
    <property type="entry name" value="bla_class_C"/>
    <property type="match status" value="1"/>
</dbReference>
<evidence type="ECO:0000313" key="9">
    <source>
        <dbReference type="EMBL" id="GKX63629.1"/>
    </source>
</evidence>
<dbReference type="InterPro" id="IPR058136">
    <property type="entry name" value="AmpC"/>
</dbReference>
<comment type="catalytic activity">
    <reaction evidence="1 6">
        <text>a beta-lactam + H2O = a substituted beta-amino acid</text>
        <dbReference type="Rhea" id="RHEA:20401"/>
        <dbReference type="ChEBI" id="CHEBI:15377"/>
        <dbReference type="ChEBI" id="CHEBI:35627"/>
        <dbReference type="ChEBI" id="CHEBI:140347"/>
        <dbReference type="EC" id="3.5.2.6"/>
    </reaction>
</comment>
<evidence type="ECO:0000256" key="2">
    <source>
        <dbReference type="ARBA" id="ARBA00007840"/>
    </source>
</evidence>
<dbReference type="PANTHER" id="PTHR46825">
    <property type="entry name" value="D-ALANYL-D-ALANINE-CARBOXYPEPTIDASE/ENDOPEPTIDASE AMPH"/>
    <property type="match status" value="1"/>
</dbReference>
<evidence type="ECO:0000256" key="4">
    <source>
        <dbReference type="ARBA" id="ARBA00022801"/>
    </source>
</evidence>
<dbReference type="InterPro" id="IPR050491">
    <property type="entry name" value="AmpC-like"/>
</dbReference>
<feature type="chain" id="PRO_5045435022" description="Beta-lactamase" evidence="7">
    <location>
        <begin position="26"/>
        <end position="385"/>
    </location>
</feature>
<gene>
    <name evidence="9" type="primary">ampC</name>
    <name evidence="9" type="ORF">SOASR032_21980</name>
</gene>
<accession>A0ABQ5LJR1</accession>
<feature type="signal peptide" evidence="7">
    <location>
        <begin position="1"/>
        <end position="25"/>
    </location>
</feature>
<keyword evidence="5 6" id="KW-0046">Antibiotic resistance</keyword>
<evidence type="ECO:0000259" key="8">
    <source>
        <dbReference type="Pfam" id="PF00144"/>
    </source>
</evidence>
<reference evidence="9" key="1">
    <citation type="submission" date="2022-06" db="EMBL/GenBank/DDBJ databases">
        <title>Draft genome sequences of Pragia fontium str. JCM24417.</title>
        <authorList>
            <person name="Wakabayashi Y."/>
            <person name="Kojima K."/>
        </authorList>
    </citation>
    <scope>NUCLEOTIDE SEQUENCE</scope>
    <source>
        <strain evidence="9">JCM 24417</strain>
    </source>
</reference>
<comment type="similarity">
    <text evidence="2 6">Belongs to the class-C beta-lactamase family.</text>
</comment>
<dbReference type="Pfam" id="PF00144">
    <property type="entry name" value="Beta-lactamase"/>
    <property type="match status" value="1"/>
</dbReference>
<evidence type="ECO:0000256" key="5">
    <source>
        <dbReference type="ARBA" id="ARBA00023251"/>
    </source>
</evidence>
<dbReference type="EC" id="3.5.2.6" evidence="3 6"/>
<dbReference type="InterPro" id="IPR001586">
    <property type="entry name" value="Beta-lactam_class-C_AS"/>
</dbReference>
<evidence type="ECO:0000256" key="1">
    <source>
        <dbReference type="ARBA" id="ARBA00001526"/>
    </source>
</evidence>
<dbReference type="PANTHER" id="PTHR46825:SF8">
    <property type="entry name" value="BETA-LACTAMASE-RELATED"/>
    <property type="match status" value="1"/>
</dbReference>
<dbReference type="RefSeq" id="WP_261822063.1">
    <property type="nucleotide sequence ID" value="NZ_BRLJ01000006.1"/>
</dbReference>
<keyword evidence="7" id="KW-0732">Signal</keyword>
<dbReference type="SUPFAM" id="SSF56601">
    <property type="entry name" value="beta-lactamase/transpeptidase-like"/>
    <property type="match status" value="1"/>
</dbReference>
<evidence type="ECO:0000313" key="10">
    <source>
        <dbReference type="Proteomes" id="UP001059610"/>
    </source>
</evidence>
<proteinExistence type="inferred from homology"/>
<dbReference type="Gene3D" id="3.40.710.10">
    <property type="entry name" value="DD-peptidase/beta-lactamase superfamily"/>
    <property type="match status" value="1"/>
</dbReference>
<dbReference type="InterPro" id="IPR001466">
    <property type="entry name" value="Beta-lactam-related"/>
</dbReference>
<dbReference type="InterPro" id="IPR012338">
    <property type="entry name" value="Beta-lactam/transpept-like"/>
</dbReference>